<evidence type="ECO:0000313" key="5">
    <source>
        <dbReference type="Proteomes" id="UP000176998"/>
    </source>
</evidence>
<dbReference type="GO" id="GO:0006351">
    <property type="term" value="P:DNA-templated transcription"/>
    <property type="evidence" value="ECO:0007669"/>
    <property type="project" value="InterPro"/>
</dbReference>
<dbReference type="GeneID" id="34559696"/>
<organism evidence="4 5">
    <name type="scientific">Colletotrichum orchidophilum</name>
    <dbReference type="NCBI Taxonomy" id="1209926"/>
    <lineage>
        <taxon>Eukaryota</taxon>
        <taxon>Fungi</taxon>
        <taxon>Dikarya</taxon>
        <taxon>Ascomycota</taxon>
        <taxon>Pezizomycotina</taxon>
        <taxon>Sordariomycetes</taxon>
        <taxon>Hypocreomycetidae</taxon>
        <taxon>Glomerellales</taxon>
        <taxon>Glomerellaceae</taxon>
        <taxon>Colletotrichum</taxon>
    </lineage>
</organism>
<comment type="caution">
    <text evidence="4">The sequence shown here is derived from an EMBL/GenBank/DDBJ whole genome shotgun (WGS) entry which is preliminary data.</text>
</comment>
<dbReference type="AlphaFoldDB" id="A0A1G4B9W0"/>
<dbReference type="GO" id="GO:0008270">
    <property type="term" value="F:zinc ion binding"/>
    <property type="evidence" value="ECO:0007669"/>
    <property type="project" value="InterPro"/>
</dbReference>
<dbReference type="InterPro" id="IPR007219">
    <property type="entry name" value="XnlR_reg_dom"/>
</dbReference>
<sequence length="510" mass="57677">MEPGSDEDHHLWAANLGSPLNESPDSSTNPGSSISGQESSKTLPPLREILPSIEDYFQYSNQVLPLFERESFIKMLRGWYAYPAHRKPDVWAVINVVLALAHRHSYASSYEETQNMQRYINNVQSVLNKLIINEPSMLVLQTLLGLVLVFHGSSDQGPASILIATAMRLCQCLRLPTKSTGQDFEPAEALQRSRVFWIAFILDRDLSMRTAQPPIHQDSDIDLDLPSQNPPDDAGLILGFSGQKFNYFRSSVQLAYIQGKLYHMLLSVRALKLTEHERSQNMICLRAMLENWQSSIPIEFQPELAAATVATEYLRYICLLYYTHLQLISTTHYADSHHLEWLQELLNCSKGQVPAARSDLTTRLPNCWDQLVTRARICMHLYAATPENDSALTWLVACGYLTSIMFISVNNLACPENPCRLTDQSNVESALLLLERLIKATDDGRLKRIHSACKEINEKARLVVPSSRPYDFLHCIDPPGLEFGDEDPLNDGRWRLEDGSFWIMDGNGAI</sequence>
<dbReference type="RefSeq" id="XP_022475328.1">
    <property type="nucleotide sequence ID" value="XM_022618186.1"/>
</dbReference>
<dbReference type="GO" id="GO:0003700">
    <property type="term" value="F:DNA-binding transcription factor activity"/>
    <property type="evidence" value="ECO:0007669"/>
    <property type="project" value="InterPro"/>
</dbReference>
<feature type="region of interest" description="Disordered" evidence="2">
    <location>
        <begin position="1"/>
        <end position="42"/>
    </location>
</feature>
<feature type="compositionally biased region" description="Basic and acidic residues" evidence="2">
    <location>
        <begin position="1"/>
        <end position="11"/>
    </location>
</feature>
<dbReference type="Proteomes" id="UP000176998">
    <property type="component" value="Unassembled WGS sequence"/>
</dbReference>
<evidence type="ECO:0000259" key="3">
    <source>
        <dbReference type="SMART" id="SM00906"/>
    </source>
</evidence>
<dbReference type="CDD" id="cd12148">
    <property type="entry name" value="fungal_TF_MHR"/>
    <property type="match status" value="1"/>
</dbReference>
<protein>
    <submittedName>
        <fullName evidence="4">Fungal specific transcription factor</fullName>
    </submittedName>
</protein>
<feature type="compositionally biased region" description="Polar residues" evidence="2">
    <location>
        <begin position="18"/>
        <end position="42"/>
    </location>
</feature>
<dbReference type="Pfam" id="PF04082">
    <property type="entry name" value="Fungal_trans"/>
    <property type="match status" value="1"/>
</dbReference>
<dbReference type="PANTHER" id="PTHR46910">
    <property type="entry name" value="TRANSCRIPTION FACTOR PDR1"/>
    <property type="match status" value="1"/>
</dbReference>
<name>A0A1G4B9W0_9PEZI</name>
<dbReference type="OrthoDB" id="2123952at2759"/>
<reference evidence="4 5" key="1">
    <citation type="submission" date="2016-09" db="EMBL/GenBank/DDBJ databases">
        <authorList>
            <person name="Capua I."/>
            <person name="De Benedictis P."/>
            <person name="Joannis T."/>
            <person name="Lombin L.H."/>
            <person name="Cattoli G."/>
        </authorList>
    </citation>
    <scope>NUCLEOTIDE SEQUENCE [LARGE SCALE GENOMIC DNA]</scope>
    <source>
        <strain evidence="4 5">IMI 309357</strain>
    </source>
</reference>
<dbReference type="STRING" id="1209926.A0A1G4B9W0"/>
<gene>
    <name evidence="4" type="ORF">CORC01_06546</name>
</gene>
<evidence type="ECO:0000256" key="2">
    <source>
        <dbReference type="SAM" id="MobiDB-lite"/>
    </source>
</evidence>
<accession>A0A1G4B9W0</accession>
<proteinExistence type="predicted"/>
<keyword evidence="1" id="KW-0539">Nucleus</keyword>
<feature type="domain" description="Xylanolytic transcriptional activator regulatory" evidence="3">
    <location>
        <begin position="159"/>
        <end position="232"/>
    </location>
</feature>
<dbReference type="InterPro" id="IPR050987">
    <property type="entry name" value="AtrR-like"/>
</dbReference>
<evidence type="ECO:0000256" key="1">
    <source>
        <dbReference type="ARBA" id="ARBA00023242"/>
    </source>
</evidence>
<keyword evidence="5" id="KW-1185">Reference proteome</keyword>
<dbReference type="GO" id="GO:0003677">
    <property type="term" value="F:DNA binding"/>
    <property type="evidence" value="ECO:0007669"/>
    <property type="project" value="InterPro"/>
</dbReference>
<evidence type="ECO:0000313" key="4">
    <source>
        <dbReference type="EMBL" id="OHE98178.1"/>
    </source>
</evidence>
<dbReference type="SMART" id="SM00906">
    <property type="entry name" value="Fungal_trans"/>
    <property type="match status" value="1"/>
</dbReference>
<dbReference type="EMBL" id="MJBS01000049">
    <property type="protein sequence ID" value="OHE98178.1"/>
    <property type="molecule type" value="Genomic_DNA"/>
</dbReference>
<dbReference type="PANTHER" id="PTHR46910:SF25">
    <property type="entry name" value="ABC-TRANSPORTER-REGULATING TRANSCRIPTION FACTOR"/>
    <property type="match status" value="1"/>
</dbReference>